<gene>
    <name evidence="2" type="ORF">S01H4_62852</name>
</gene>
<sequence length="36" mass="3987">MSYNFIIGSIASLVSKGLILLIGFWVLDLNTVLFDI</sequence>
<protein>
    <submittedName>
        <fullName evidence="2">Uncharacterized protein</fullName>
    </submittedName>
</protein>
<keyword evidence="1" id="KW-0472">Membrane</keyword>
<name>X1CNS2_9ZZZZ</name>
<evidence type="ECO:0000256" key="1">
    <source>
        <dbReference type="SAM" id="Phobius"/>
    </source>
</evidence>
<reference evidence="2" key="1">
    <citation type="journal article" date="2014" name="Front. Microbiol.">
        <title>High frequency of phylogenetically diverse reductive dehalogenase-homologous genes in deep subseafloor sedimentary metagenomes.</title>
        <authorList>
            <person name="Kawai M."/>
            <person name="Futagami T."/>
            <person name="Toyoda A."/>
            <person name="Takaki Y."/>
            <person name="Nishi S."/>
            <person name="Hori S."/>
            <person name="Arai W."/>
            <person name="Tsubouchi T."/>
            <person name="Morono Y."/>
            <person name="Uchiyama I."/>
            <person name="Ito T."/>
            <person name="Fujiyama A."/>
            <person name="Inagaki F."/>
            <person name="Takami H."/>
        </authorList>
    </citation>
    <scope>NUCLEOTIDE SEQUENCE</scope>
    <source>
        <strain evidence="2">Expedition CK06-06</strain>
    </source>
</reference>
<keyword evidence="1" id="KW-1133">Transmembrane helix</keyword>
<keyword evidence="1" id="KW-0812">Transmembrane</keyword>
<dbReference type="EMBL" id="BART01037626">
    <property type="protein sequence ID" value="GAH09427.1"/>
    <property type="molecule type" value="Genomic_DNA"/>
</dbReference>
<comment type="caution">
    <text evidence="2">The sequence shown here is derived from an EMBL/GenBank/DDBJ whole genome shotgun (WGS) entry which is preliminary data.</text>
</comment>
<feature type="non-terminal residue" evidence="2">
    <location>
        <position position="36"/>
    </location>
</feature>
<proteinExistence type="predicted"/>
<feature type="transmembrane region" description="Helical" evidence="1">
    <location>
        <begin position="6"/>
        <end position="27"/>
    </location>
</feature>
<accession>X1CNS2</accession>
<organism evidence="2">
    <name type="scientific">marine sediment metagenome</name>
    <dbReference type="NCBI Taxonomy" id="412755"/>
    <lineage>
        <taxon>unclassified sequences</taxon>
        <taxon>metagenomes</taxon>
        <taxon>ecological metagenomes</taxon>
    </lineage>
</organism>
<evidence type="ECO:0000313" key="2">
    <source>
        <dbReference type="EMBL" id="GAH09427.1"/>
    </source>
</evidence>
<dbReference type="AlphaFoldDB" id="X1CNS2"/>